<name>A0A9D4KFN3_DREPO</name>
<proteinExistence type="predicted"/>
<dbReference type="AlphaFoldDB" id="A0A9D4KFN3"/>
<protein>
    <submittedName>
        <fullName evidence="1">Uncharacterized protein</fullName>
    </submittedName>
</protein>
<dbReference type="Proteomes" id="UP000828390">
    <property type="component" value="Unassembled WGS sequence"/>
</dbReference>
<dbReference type="EMBL" id="JAIWYP010000004">
    <property type="protein sequence ID" value="KAH3838407.1"/>
    <property type="molecule type" value="Genomic_DNA"/>
</dbReference>
<comment type="caution">
    <text evidence="1">The sequence shown here is derived from an EMBL/GenBank/DDBJ whole genome shotgun (WGS) entry which is preliminary data.</text>
</comment>
<reference evidence="1" key="2">
    <citation type="submission" date="2020-11" db="EMBL/GenBank/DDBJ databases">
        <authorList>
            <person name="McCartney M.A."/>
            <person name="Auch B."/>
            <person name="Kono T."/>
            <person name="Mallez S."/>
            <person name="Becker A."/>
            <person name="Gohl D.M."/>
            <person name="Silverstein K.A.T."/>
            <person name="Koren S."/>
            <person name="Bechman K.B."/>
            <person name="Herman A."/>
            <person name="Abrahante J.E."/>
            <person name="Garbe J."/>
        </authorList>
    </citation>
    <scope>NUCLEOTIDE SEQUENCE</scope>
    <source>
        <strain evidence="1">Duluth1</strain>
        <tissue evidence="1">Whole animal</tissue>
    </source>
</reference>
<sequence>MDSPIALSTSSVKLPHCSSALVQYWQPQQSKSRGLIPVIYDGQGDSGEAIREGHLHLHAETLTYAVPPCGIVPGPPAI</sequence>
<accession>A0A9D4KFN3</accession>
<evidence type="ECO:0000313" key="1">
    <source>
        <dbReference type="EMBL" id="KAH3838407.1"/>
    </source>
</evidence>
<keyword evidence="2" id="KW-1185">Reference proteome</keyword>
<evidence type="ECO:0000313" key="2">
    <source>
        <dbReference type="Proteomes" id="UP000828390"/>
    </source>
</evidence>
<gene>
    <name evidence="1" type="ORF">DPMN_111816</name>
</gene>
<organism evidence="1 2">
    <name type="scientific">Dreissena polymorpha</name>
    <name type="common">Zebra mussel</name>
    <name type="synonym">Mytilus polymorpha</name>
    <dbReference type="NCBI Taxonomy" id="45954"/>
    <lineage>
        <taxon>Eukaryota</taxon>
        <taxon>Metazoa</taxon>
        <taxon>Spiralia</taxon>
        <taxon>Lophotrochozoa</taxon>
        <taxon>Mollusca</taxon>
        <taxon>Bivalvia</taxon>
        <taxon>Autobranchia</taxon>
        <taxon>Heteroconchia</taxon>
        <taxon>Euheterodonta</taxon>
        <taxon>Imparidentia</taxon>
        <taxon>Neoheterodontei</taxon>
        <taxon>Myida</taxon>
        <taxon>Dreissenoidea</taxon>
        <taxon>Dreissenidae</taxon>
        <taxon>Dreissena</taxon>
    </lineage>
</organism>
<reference evidence="1" key="1">
    <citation type="journal article" date="2019" name="bioRxiv">
        <title>The Genome of the Zebra Mussel, Dreissena polymorpha: A Resource for Invasive Species Research.</title>
        <authorList>
            <person name="McCartney M.A."/>
            <person name="Auch B."/>
            <person name="Kono T."/>
            <person name="Mallez S."/>
            <person name="Zhang Y."/>
            <person name="Obille A."/>
            <person name="Becker A."/>
            <person name="Abrahante J.E."/>
            <person name="Garbe J."/>
            <person name="Badalamenti J.P."/>
            <person name="Herman A."/>
            <person name="Mangelson H."/>
            <person name="Liachko I."/>
            <person name="Sullivan S."/>
            <person name="Sone E.D."/>
            <person name="Koren S."/>
            <person name="Silverstein K.A.T."/>
            <person name="Beckman K.B."/>
            <person name="Gohl D.M."/>
        </authorList>
    </citation>
    <scope>NUCLEOTIDE SEQUENCE</scope>
    <source>
        <strain evidence="1">Duluth1</strain>
        <tissue evidence="1">Whole animal</tissue>
    </source>
</reference>